<comment type="caution">
    <text evidence="1">The sequence shown here is derived from an EMBL/GenBank/DDBJ whole genome shotgun (WGS) entry which is preliminary data.</text>
</comment>
<accession>A0A316HN31</accession>
<proteinExistence type="predicted"/>
<dbReference type="RefSeq" id="WP_109641193.1">
    <property type="nucleotide sequence ID" value="NZ_QGHB01000016.1"/>
</dbReference>
<organism evidence="1 2">
    <name type="scientific">Lentzea atacamensis</name>
    <dbReference type="NCBI Taxonomy" id="531938"/>
    <lineage>
        <taxon>Bacteria</taxon>
        <taxon>Bacillati</taxon>
        <taxon>Actinomycetota</taxon>
        <taxon>Actinomycetes</taxon>
        <taxon>Pseudonocardiales</taxon>
        <taxon>Pseudonocardiaceae</taxon>
        <taxon>Lentzea</taxon>
    </lineage>
</organism>
<dbReference type="Proteomes" id="UP000246005">
    <property type="component" value="Unassembled WGS sequence"/>
</dbReference>
<evidence type="ECO:0000313" key="2">
    <source>
        <dbReference type="Proteomes" id="UP000246005"/>
    </source>
</evidence>
<reference evidence="1 2" key="1">
    <citation type="submission" date="2018-05" db="EMBL/GenBank/DDBJ databases">
        <title>Genomic Encyclopedia of Type Strains, Phase IV (KMG-IV): sequencing the most valuable type-strain genomes for metagenomic binning, comparative biology and taxonomic classification.</title>
        <authorList>
            <person name="Goeker M."/>
        </authorList>
    </citation>
    <scope>NUCLEOTIDE SEQUENCE [LARGE SCALE GENOMIC DNA]</scope>
    <source>
        <strain evidence="1 2">DSM 45480</strain>
    </source>
</reference>
<name>A0A316HN31_9PSEU</name>
<sequence>MTVPILQKQWECPKRCGAEARTGDGKTPMHPCRDMAGLMTPLVPVGTAAKVEAVERQDFIGREQVQTDANGRPVMAVVTTRDDGQDCTVFAPTAHGKKER</sequence>
<evidence type="ECO:0000313" key="1">
    <source>
        <dbReference type="EMBL" id="PWK81724.1"/>
    </source>
</evidence>
<dbReference type="AlphaFoldDB" id="A0A316HN31"/>
<dbReference type="EMBL" id="QGHB01000016">
    <property type="protein sequence ID" value="PWK81724.1"/>
    <property type="molecule type" value="Genomic_DNA"/>
</dbReference>
<gene>
    <name evidence="1" type="ORF">C8D88_116136</name>
</gene>
<protein>
    <submittedName>
        <fullName evidence="1">Uncharacterized protein</fullName>
    </submittedName>
</protein>